<dbReference type="GO" id="GO:0008270">
    <property type="term" value="F:zinc ion binding"/>
    <property type="evidence" value="ECO:0007669"/>
    <property type="project" value="InterPro"/>
</dbReference>
<protein>
    <recommendedName>
        <fullName evidence="1">CCHC-type domain-containing protein</fullName>
    </recommendedName>
</protein>
<dbReference type="Gene3D" id="4.10.60.10">
    <property type="entry name" value="Zinc finger, CCHC-type"/>
    <property type="match status" value="1"/>
</dbReference>
<sequence length="249" mass="28407">MTTLAEYMIVVGAKNRPPMLDKSMYNTWESRMLFKMTVIFKQQTLFFKQVQVNTKFLNALQPEWRKFVTDSFAGIRTKGNATSSGGNNVAGQAGVIKCVICQGEGHMARQCTKPKRPWNSAWFKEKMLQAQEFGQTDDLKAYDSDCDDISSIQAVLMANLSSYGSNVLSEVPQQDTYQNENTLNQSVLETQYFEQSLIDYVSDNEITNDINIISYEKYLQQTQNLIVQDTNSSAQQNAMIMYMFEQMSN</sequence>
<evidence type="ECO:0000259" key="1">
    <source>
        <dbReference type="SMART" id="SM00343"/>
    </source>
</evidence>
<feature type="domain" description="CCHC-type" evidence="1">
    <location>
        <begin position="97"/>
        <end position="113"/>
    </location>
</feature>
<comment type="caution">
    <text evidence="2">The sequence shown here is derived from an EMBL/GenBank/DDBJ whole genome shotgun (WGS) entry which is preliminary data.</text>
</comment>
<accession>A0A6L2M6L4</accession>
<dbReference type="Pfam" id="PF00098">
    <property type="entry name" value="zf-CCHC"/>
    <property type="match status" value="1"/>
</dbReference>
<name>A0A6L2M6L4_TANCI</name>
<dbReference type="SMART" id="SM00343">
    <property type="entry name" value="ZnF_C2HC"/>
    <property type="match status" value="1"/>
</dbReference>
<proteinExistence type="predicted"/>
<reference evidence="2" key="1">
    <citation type="journal article" date="2019" name="Sci. Rep.">
        <title>Draft genome of Tanacetum cinerariifolium, the natural source of mosquito coil.</title>
        <authorList>
            <person name="Yamashiro T."/>
            <person name="Shiraishi A."/>
            <person name="Satake H."/>
            <person name="Nakayama K."/>
        </authorList>
    </citation>
    <scope>NUCLEOTIDE SEQUENCE</scope>
</reference>
<dbReference type="InterPro" id="IPR001878">
    <property type="entry name" value="Znf_CCHC"/>
</dbReference>
<organism evidence="2">
    <name type="scientific">Tanacetum cinerariifolium</name>
    <name type="common">Dalmatian daisy</name>
    <name type="synonym">Chrysanthemum cinerariifolium</name>
    <dbReference type="NCBI Taxonomy" id="118510"/>
    <lineage>
        <taxon>Eukaryota</taxon>
        <taxon>Viridiplantae</taxon>
        <taxon>Streptophyta</taxon>
        <taxon>Embryophyta</taxon>
        <taxon>Tracheophyta</taxon>
        <taxon>Spermatophyta</taxon>
        <taxon>Magnoliopsida</taxon>
        <taxon>eudicotyledons</taxon>
        <taxon>Gunneridae</taxon>
        <taxon>Pentapetalae</taxon>
        <taxon>asterids</taxon>
        <taxon>campanulids</taxon>
        <taxon>Asterales</taxon>
        <taxon>Asteraceae</taxon>
        <taxon>Asteroideae</taxon>
        <taxon>Anthemideae</taxon>
        <taxon>Anthemidinae</taxon>
        <taxon>Tanacetum</taxon>
    </lineage>
</organism>
<dbReference type="SUPFAM" id="SSF57756">
    <property type="entry name" value="Retrovirus zinc finger-like domains"/>
    <property type="match status" value="1"/>
</dbReference>
<dbReference type="AlphaFoldDB" id="A0A6L2M6L4"/>
<evidence type="ECO:0000313" key="2">
    <source>
        <dbReference type="EMBL" id="GEU69663.1"/>
    </source>
</evidence>
<dbReference type="EMBL" id="BKCJ010005976">
    <property type="protein sequence ID" value="GEU69663.1"/>
    <property type="molecule type" value="Genomic_DNA"/>
</dbReference>
<dbReference type="GO" id="GO:0003676">
    <property type="term" value="F:nucleic acid binding"/>
    <property type="evidence" value="ECO:0007669"/>
    <property type="project" value="InterPro"/>
</dbReference>
<gene>
    <name evidence="2" type="ORF">Tci_041641</name>
</gene>
<dbReference type="InterPro" id="IPR036875">
    <property type="entry name" value="Znf_CCHC_sf"/>
</dbReference>